<name>A0A7Z0VHW3_9GAMM</name>
<gene>
    <name evidence="1" type="ORF">CODIS_38640</name>
</gene>
<dbReference type="RefSeq" id="WP_069128184.1">
    <property type="nucleotide sequence ID" value="NZ_MARB01000032.1"/>
</dbReference>
<comment type="caution">
    <text evidence="1">The sequence shown here is derived from an EMBL/GenBank/DDBJ whole genome shotgun (WGS) entry which is preliminary data.</text>
</comment>
<evidence type="ECO:0000313" key="2">
    <source>
        <dbReference type="Proteomes" id="UP000094769"/>
    </source>
</evidence>
<evidence type="ECO:0000313" key="1">
    <source>
        <dbReference type="EMBL" id="ODJ85890.1"/>
    </source>
</evidence>
<dbReference type="EMBL" id="MARB01000032">
    <property type="protein sequence ID" value="ODJ85890.1"/>
    <property type="molecule type" value="Genomic_DNA"/>
</dbReference>
<reference evidence="1 2" key="1">
    <citation type="submission" date="2016-06" db="EMBL/GenBank/DDBJ databases">
        <title>Genome sequence of endosymbiont of Candidatus Endolucinida thiodiazotropha.</title>
        <authorList>
            <person name="Poehlein A."/>
            <person name="Koenig S."/>
            <person name="Heiden S.E."/>
            <person name="Thuermer A."/>
            <person name="Voget S."/>
            <person name="Daniel R."/>
            <person name="Markert S."/>
            <person name="Gros O."/>
            <person name="Schweder T."/>
        </authorList>
    </citation>
    <scope>NUCLEOTIDE SEQUENCE [LARGE SCALE GENOMIC DNA]</scope>
    <source>
        <strain evidence="1 2">COS</strain>
    </source>
</reference>
<dbReference type="Proteomes" id="UP000094769">
    <property type="component" value="Unassembled WGS sequence"/>
</dbReference>
<proteinExistence type="predicted"/>
<accession>A0A7Z0VHW3</accession>
<dbReference type="AlphaFoldDB" id="A0A7Z0VHW3"/>
<sequence length="169" mass="18521">MQSADKSNGTLWVSLGMLLIAASVVALIKAWPILFPDVVVELTADPMCDLRAGPCVTKLDEGAQVSLSIEPRELPTMTPLKVQVRVQDLRAESIEVDFSGVNMQMGFNRFKLQHDSATEFSGEGMLPVCVWDAMEWEAKVLIDSRRGKISVPYRFITARQGVPLLGAGT</sequence>
<keyword evidence="2" id="KW-1185">Reference proteome</keyword>
<protein>
    <submittedName>
        <fullName evidence="1">Uncharacterized protein</fullName>
    </submittedName>
</protein>
<organism evidence="1 2">
    <name type="scientific">Candidatus Thiodiazotropha endolucinida</name>
    <dbReference type="NCBI Taxonomy" id="1655433"/>
    <lineage>
        <taxon>Bacteria</taxon>
        <taxon>Pseudomonadati</taxon>
        <taxon>Pseudomonadota</taxon>
        <taxon>Gammaproteobacteria</taxon>
        <taxon>Chromatiales</taxon>
        <taxon>Sedimenticolaceae</taxon>
        <taxon>Candidatus Thiodiazotropha</taxon>
    </lineage>
</organism>